<organism evidence="2 3">
    <name type="scientific">Arcicella rosea</name>
    <dbReference type="NCBI Taxonomy" id="502909"/>
    <lineage>
        <taxon>Bacteria</taxon>
        <taxon>Pseudomonadati</taxon>
        <taxon>Bacteroidota</taxon>
        <taxon>Cytophagia</taxon>
        <taxon>Cytophagales</taxon>
        <taxon>Flectobacillaceae</taxon>
        <taxon>Arcicella</taxon>
    </lineage>
</organism>
<dbReference type="Proteomes" id="UP000524404">
    <property type="component" value="Unassembled WGS sequence"/>
</dbReference>
<dbReference type="EMBL" id="JACHKT010000017">
    <property type="protein sequence ID" value="MBB6003832.1"/>
    <property type="molecule type" value="Genomic_DNA"/>
</dbReference>
<proteinExistence type="predicted"/>
<sequence>MKANIEFIKKFDTTTLAKLDKVSQENYQLLKEDTENFTDFSIFDVAPDAAATLESWVKTVKATIKEVEKPVAVSPKSKASRPSVQKAQKPAKQETKSDESKPTEVIKTKAPKQSQSEKNEILKEQLREENKELISKLRINSKFKNKLSKELSKFLQVNQMGLGAKSDDDELTKLKGQNKFYKNLLAGDKADFKAIAKRVGYSYTISKPRAKKGLSGVKKTKSFKDKIVDFFSF</sequence>
<gene>
    <name evidence="2" type="ORF">HNP25_002491</name>
</gene>
<evidence type="ECO:0000256" key="1">
    <source>
        <dbReference type="SAM" id="MobiDB-lite"/>
    </source>
</evidence>
<dbReference type="RefSeq" id="WP_184134483.1">
    <property type="nucleotide sequence ID" value="NZ_JACHKT010000017.1"/>
</dbReference>
<dbReference type="AlphaFoldDB" id="A0A841EJW1"/>
<comment type="caution">
    <text evidence="2">The sequence shown here is derived from an EMBL/GenBank/DDBJ whole genome shotgun (WGS) entry which is preliminary data.</text>
</comment>
<accession>A0A841EJW1</accession>
<feature type="region of interest" description="Disordered" evidence="1">
    <location>
        <begin position="70"/>
        <end position="119"/>
    </location>
</feature>
<feature type="compositionally biased region" description="Basic and acidic residues" evidence="1">
    <location>
        <begin position="91"/>
        <end position="107"/>
    </location>
</feature>
<reference evidence="2 3" key="1">
    <citation type="submission" date="2020-08" db="EMBL/GenBank/DDBJ databases">
        <title>Functional genomics of gut bacteria from endangered species of beetles.</title>
        <authorList>
            <person name="Carlos-Shanley C."/>
        </authorList>
    </citation>
    <scope>NUCLEOTIDE SEQUENCE [LARGE SCALE GENOMIC DNA]</scope>
    <source>
        <strain evidence="2 3">S00070</strain>
    </source>
</reference>
<keyword evidence="3" id="KW-1185">Reference proteome</keyword>
<name>A0A841EJW1_9BACT</name>
<evidence type="ECO:0000313" key="3">
    <source>
        <dbReference type="Proteomes" id="UP000524404"/>
    </source>
</evidence>
<evidence type="ECO:0000313" key="2">
    <source>
        <dbReference type="EMBL" id="MBB6003832.1"/>
    </source>
</evidence>
<protein>
    <submittedName>
        <fullName evidence="2">Uncharacterized protein</fullName>
    </submittedName>
</protein>